<evidence type="ECO:0000259" key="12">
    <source>
        <dbReference type="PROSITE" id="PS50929"/>
    </source>
</evidence>
<keyword evidence="4 10" id="KW-0812">Transmembrane</keyword>
<dbReference type="InterPro" id="IPR017871">
    <property type="entry name" value="ABC_transporter-like_CS"/>
</dbReference>
<evidence type="ECO:0000259" key="13">
    <source>
        <dbReference type="PROSITE" id="PS50990"/>
    </source>
</evidence>
<dbReference type="Gene3D" id="3.40.50.300">
    <property type="entry name" value="P-loop containing nucleotide triphosphate hydrolases"/>
    <property type="match status" value="1"/>
</dbReference>
<dbReference type="GO" id="GO:0015421">
    <property type="term" value="F:ABC-type oligopeptide transporter activity"/>
    <property type="evidence" value="ECO:0007669"/>
    <property type="project" value="TreeGrafter"/>
</dbReference>
<comment type="caution">
    <text evidence="14">The sequence shown here is derived from an EMBL/GenBank/DDBJ whole genome shotgun (WGS) entry which is preliminary data.</text>
</comment>
<evidence type="ECO:0000313" key="14">
    <source>
        <dbReference type="EMBL" id="KGE13339.1"/>
    </source>
</evidence>
<dbReference type="AlphaFoldDB" id="A0A0B8T651"/>
<dbReference type="EMBL" id="JJMU01000053">
    <property type="protein sequence ID" value="KGE13339.1"/>
    <property type="molecule type" value="Genomic_DNA"/>
</dbReference>
<dbReference type="OrthoDB" id="9760358at2"/>
<dbReference type="eggNOG" id="COG2274">
    <property type="taxonomic scope" value="Bacteria"/>
</dbReference>
<keyword evidence="15" id="KW-1185">Reference proteome</keyword>
<dbReference type="SMART" id="SM00382">
    <property type="entry name" value="AAA"/>
    <property type="match status" value="1"/>
</dbReference>
<keyword evidence="6" id="KW-0378">Hydrolase</keyword>
<dbReference type="PROSITE" id="PS50929">
    <property type="entry name" value="ABC_TM1F"/>
    <property type="match status" value="1"/>
</dbReference>
<evidence type="ECO:0000256" key="1">
    <source>
        <dbReference type="ARBA" id="ARBA00004651"/>
    </source>
</evidence>
<feature type="transmembrane region" description="Helical" evidence="10">
    <location>
        <begin position="308"/>
        <end position="328"/>
    </location>
</feature>
<feature type="domain" description="Peptidase C39" evidence="13">
    <location>
        <begin position="10"/>
        <end position="129"/>
    </location>
</feature>
<dbReference type="InterPro" id="IPR036640">
    <property type="entry name" value="ABC1_TM_sf"/>
</dbReference>
<dbReference type="Pfam" id="PF03412">
    <property type="entry name" value="Peptidase_C39"/>
    <property type="match status" value="1"/>
</dbReference>
<sequence length="728" mass="83350">MLKRFPHYKQMDQMDCGATCLRMVFKYYGQLVSIHKIRKLCQTTKAGVNLLGISEAAEKLGFRTYGVRLSLEQLWEAELPCILHWNQNHFVVLYKIKKGKYYVADPASGLLTYDEKEFAKNWFSTKELHNGLSLLLSPGPRFYQLDEEEPQLKLNWRKVVSYFYKYKRLFVQLILGMLLGTILQLITPFLTQSVVDIGINTKNINFINLILIAQLMLFIGQTSVSFIRSWIMLHITTRVNIAILTDLLIKIMRLPMTFFDLKTHGDIMQRMGDQQRVESFITGNTLNTLFSLVNMLVFGILLIIYHKLIFAIFFAATLLYTLWILLFMKYRRELDHRRFKISSDNQTYMVEMIQSVKDIKLNNAQKQKRWGWEALQAKLFKFKVDSLTLSQYQSIGSLAINQLKGILITFVAAKAVIDGEMTLGGMMAVQYIVGMVASPVESLLGFMQSYQDAKISMERLNEIYEAEEEEILEKDYLRQLPAEKTIEVRNLTFRYYGAGNEPIFSNLNLTFPAGKTTAIVGTSGSGKTTILKLLLRFYEAEEGEILIGGKKLDQIDFTLWRDSCGFVLQDNYVFADTIEGNIAVKDEIPDQQKLEDAIHIANLNEFIAEQPFGLATKIGTAGKGISQGQRQRLMIARAVYKQPEFLFLDEATNSLDANNEKVITDNLDTFFEQRTVIVVAHRLSTVKNADNIIVLEKGQVVEQGTHTTLTAQRGKYYELVKNQLELGN</sequence>
<dbReference type="Gene3D" id="1.20.1560.10">
    <property type="entry name" value="ABC transporter type 1, transmembrane domain"/>
    <property type="match status" value="1"/>
</dbReference>
<keyword evidence="3" id="KW-1003">Cell membrane</keyword>
<dbReference type="PANTHER" id="PTHR43394:SF1">
    <property type="entry name" value="ATP-BINDING CASSETTE SUB-FAMILY B MEMBER 10, MITOCHONDRIAL"/>
    <property type="match status" value="1"/>
</dbReference>
<evidence type="ECO:0000256" key="10">
    <source>
        <dbReference type="SAM" id="Phobius"/>
    </source>
</evidence>
<dbReference type="Pfam" id="PF00005">
    <property type="entry name" value="ABC_tran"/>
    <property type="match status" value="1"/>
</dbReference>
<evidence type="ECO:0000313" key="15">
    <source>
        <dbReference type="Proteomes" id="UP000031802"/>
    </source>
</evidence>
<evidence type="ECO:0000256" key="7">
    <source>
        <dbReference type="ARBA" id="ARBA00022840"/>
    </source>
</evidence>
<evidence type="ECO:0000256" key="2">
    <source>
        <dbReference type="ARBA" id="ARBA00022448"/>
    </source>
</evidence>
<feature type="transmembrane region" description="Helical" evidence="10">
    <location>
        <begin position="280"/>
        <end position="302"/>
    </location>
</feature>
<dbReference type="InterPro" id="IPR011527">
    <property type="entry name" value="ABC1_TM_dom"/>
</dbReference>
<feature type="domain" description="ABC transporter" evidence="11">
    <location>
        <begin position="486"/>
        <end position="722"/>
    </location>
</feature>
<proteinExistence type="predicted"/>
<organism evidence="14 15">
    <name type="scientific">Sphingobacterium deserti</name>
    <dbReference type="NCBI Taxonomy" id="1229276"/>
    <lineage>
        <taxon>Bacteria</taxon>
        <taxon>Pseudomonadati</taxon>
        <taxon>Bacteroidota</taxon>
        <taxon>Sphingobacteriia</taxon>
        <taxon>Sphingobacteriales</taxon>
        <taxon>Sphingobacteriaceae</taxon>
        <taxon>Sphingobacterium</taxon>
    </lineage>
</organism>
<reference evidence="15" key="1">
    <citation type="submission" date="2014-04" db="EMBL/GenBank/DDBJ databases">
        <title>Whole-Genome optical mapping and complete genome sequence of Sphingobacterium deserti sp. nov., a new spaces isolated from desert in the west of China.</title>
        <authorList>
            <person name="Teng C."/>
            <person name="Zhou Z."/>
            <person name="Li X."/>
            <person name="Chen M."/>
            <person name="Lin M."/>
            <person name="Wang L."/>
            <person name="Su S."/>
            <person name="Zhang C."/>
            <person name="Zhang W."/>
        </authorList>
    </citation>
    <scope>NUCLEOTIDE SEQUENCE [LARGE SCALE GENOMIC DNA]</scope>
    <source>
        <strain evidence="15">ACCC05744</strain>
    </source>
</reference>
<dbReference type="InterPro" id="IPR003439">
    <property type="entry name" value="ABC_transporter-like_ATP-bd"/>
</dbReference>
<dbReference type="MEROPS" id="C39.001"/>
<dbReference type="CDD" id="cd02418">
    <property type="entry name" value="Peptidase_C39B"/>
    <property type="match status" value="1"/>
</dbReference>
<feature type="transmembrane region" description="Helical" evidence="10">
    <location>
        <begin position="206"/>
        <end position="227"/>
    </location>
</feature>
<dbReference type="InterPro" id="IPR027417">
    <property type="entry name" value="P-loop_NTPase"/>
</dbReference>
<dbReference type="GO" id="GO:0006508">
    <property type="term" value="P:proteolysis"/>
    <property type="evidence" value="ECO:0007669"/>
    <property type="project" value="InterPro"/>
</dbReference>
<dbReference type="STRING" id="1229276.DI53_2870"/>
<evidence type="ECO:0000256" key="9">
    <source>
        <dbReference type="ARBA" id="ARBA00023136"/>
    </source>
</evidence>
<dbReference type="InterPro" id="IPR005074">
    <property type="entry name" value="Peptidase_C39"/>
</dbReference>
<gene>
    <name evidence="14" type="ORF">DI53_2870</name>
</gene>
<protein>
    <submittedName>
        <fullName evidence="14">ABC transporter-like protein</fullName>
    </submittedName>
</protein>
<keyword evidence="8 10" id="KW-1133">Transmembrane helix</keyword>
<dbReference type="PROSITE" id="PS50990">
    <property type="entry name" value="PEPTIDASE_C39"/>
    <property type="match status" value="1"/>
</dbReference>
<reference evidence="14 15" key="2">
    <citation type="journal article" date="2015" name="PLoS ONE">
        <title>Whole-Genome Optical Mapping and Finished Genome Sequence of Sphingobacterium deserti sp. nov., a New Species Isolated from the Western Desert of China.</title>
        <authorList>
            <person name="Teng C."/>
            <person name="Zhou Z."/>
            <person name="Molnar I."/>
            <person name="Li X."/>
            <person name="Tang R."/>
            <person name="Chen M."/>
            <person name="Wang L."/>
            <person name="Su S."/>
            <person name="Zhang W."/>
            <person name="Lin M."/>
        </authorList>
    </citation>
    <scope>NUCLEOTIDE SEQUENCE [LARGE SCALE GENOMIC DNA]</scope>
    <source>
        <strain evidence="15">ACCC05744</strain>
    </source>
</reference>
<dbReference type="RefSeq" id="WP_037500859.1">
    <property type="nucleotide sequence ID" value="NZ_JJMU01000053.1"/>
</dbReference>
<evidence type="ECO:0000256" key="4">
    <source>
        <dbReference type="ARBA" id="ARBA00022692"/>
    </source>
</evidence>
<evidence type="ECO:0000256" key="3">
    <source>
        <dbReference type="ARBA" id="ARBA00022475"/>
    </source>
</evidence>
<dbReference type="PROSITE" id="PS50893">
    <property type="entry name" value="ABC_TRANSPORTER_2"/>
    <property type="match status" value="1"/>
</dbReference>
<dbReference type="GO" id="GO:0005886">
    <property type="term" value="C:plasma membrane"/>
    <property type="evidence" value="ECO:0007669"/>
    <property type="project" value="UniProtKB-SubCell"/>
</dbReference>
<dbReference type="GO" id="GO:0005524">
    <property type="term" value="F:ATP binding"/>
    <property type="evidence" value="ECO:0007669"/>
    <property type="project" value="UniProtKB-KW"/>
</dbReference>
<evidence type="ECO:0000256" key="6">
    <source>
        <dbReference type="ARBA" id="ARBA00022801"/>
    </source>
</evidence>
<dbReference type="Pfam" id="PF00664">
    <property type="entry name" value="ABC_membrane"/>
    <property type="match status" value="1"/>
</dbReference>
<feature type="domain" description="ABC transmembrane type-1" evidence="12">
    <location>
        <begin position="173"/>
        <end position="452"/>
    </location>
</feature>
<comment type="subcellular location">
    <subcellularLocation>
        <location evidence="1">Cell membrane</location>
        <topology evidence="1">Multi-pass membrane protein</topology>
    </subcellularLocation>
</comment>
<dbReference type="PATRIC" id="fig|1229276.3.peg.2965"/>
<evidence type="ECO:0000256" key="8">
    <source>
        <dbReference type="ARBA" id="ARBA00022989"/>
    </source>
</evidence>
<dbReference type="PANTHER" id="PTHR43394">
    <property type="entry name" value="ATP-DEPENDENT PERMEASE MDL1, MITOCHONDRIAL"/>
    <property type="match status" value="1"/>
</dbReference>
<dbReference type="SUPFAM" id="SSF90123">
    <property type="entry name" value="ABC transporter transmembrane region"/>
    <property type="match status" value="1"/>
</dbReference>
<dbReference type="GO" id="GO:0008233">
    <property type="term" value="F:peptidase activity"/>
    <property type="evidence" value="ECO:0007669"/>
    <property type="project" value="InterPro"/>
</dbReference>
<dbReference type="GO" id="GO:0016887">
    <property type="term" value="F:ATP hydrolysis activity"/>
    <property type="evidence" value="ECO:0007669"/>
    <property type="project" value="InterPro"/>
</dbReference>
<keyword evidence="9 10" id="KW-0472">Membrane</keyword>
<evidence type="ECO:0000259" key="11">
    <source>
        <dbReference type="PROSITE" id="PS50893"/>
    </source>
</evidence>
<feature type="transmembrane region" description="Helical" evidence="10">
    <location>
        <begin position="169"/>
        <end position="186"/>
    </location>
</feature>
<dbReference type="FunFam" id="3.40.50.300:FF:000299">
    <property type="entry name" value="ABC transporter ATP-binding protein/permease"/>
    <property type="match status" value="1"/>
</dbReference>
<dbReference type="PROSITE" id="PS00211">
    <property type="entry name" value="ABC_TRANSPORTER_1"/>
    <property type="match status" value="1"/>
</dbReference>
<keyword evidence="2" id="KW-0813">Transport</keyword>
<keyword evidence="7" id="KW-0067">ATP-binding</keyword>
<dbReference type="CDD" id="cd18571">
    <property type="entry name" value="ABC_6TM_peptidase_like"/>
    <property type="match status" value="1"/>
</dbReference>
<name>A0A0B8T651_9SPHI</name>
<keyword evidence="5" id="KW-0547">Nucleotide-binding</keyword>
<accession>A0A0B8T651</accession>
<dbReference type="InterPro" id="IPR003593">
    <property type="entry name" value="AAA+_ATPase"/>
</dbReference>
<dbReference type="Gene3D" id="3.90.70.10">
    <property type="entry name" value="Cysteine proteinases"/>
    <property type="match status" value="1"/>
</dbReference>
<evidence type="ECO:0000256" key="5">
    <source>
        <dbReference type="ARBA" id="ARBA00022741"/>
    </source>
</evidence>
<dbReference type="Proteomes" id="UP000031802">
    <property type="component" value="Unassembled WGS sequence"/>
</dbReference>
<dbReference type="InterPro" id="IPR039421">
    <property type="entry name" value="Type_1_exporter"/>
</dbReference>
<dbReference type="SUPFAM" id="SSF52540">
    <property type="entry name" value="P-loop containing nucleoside triphosphate hydrolases"/>
    <property type="match status" value="1"/>
</dbReference>